<dbReference type="AlphaFoldDB" id="A0AAN7XG06"/>
<protein>
    <submittedName>
        <fullName evidence="1">Uncharacterized protein</fullName>
    </submittedName>
</protein>
<reference evidence="1 2" key="1">
    <citation type="journal article" date="2023" name="Genes (Basel)">
        <title>Chromosome-Level Genome Assembly and Circadian Gene Repertoire of the Patagonia Blennie Eleginops maclovinus-The Closest Ancestral Proxy of Antarctic Cryonotothenioids.</title>
        <authorList>
            <person name="Cheng C.C."/>
            <person name="Rivera-Colon A.G."/>
            <person name="Minhas B.F."/>
            <person name="Wilson L."/>
            <person name="Rayamajhi N."/>
            <person name="Vargas-Chacoff L."/>
            <person name="Catchen J.M."/>
        </authorList>
    </citation>
    <scope>NUCLEOTIDE SEQUENCE [LARGE SCALE GENOMIC DNA]</scope>
    <source>
        <strain evidence="1">JMC-PN-2008</strain>
    </source>
</reference>
<dbReference type="EMBL" id="JAUZQC010000013">
    <property type="protein sequence ID" value="KAK5861410.1"/>
    <property type="molecule type" value="Genomic_DNA"/>
</dbReference>
<accession>A0AAN7XG06</accession>
<reference evidence="1 2" key="2">
    <citation type="journal article" date="2023" name="Mol. Biol. Evol.">
        <title>Genomics of Secondarily Temperate Adaptation in the Only Non-Antarctic Icefish.</title>
        <authorList>
            <person name="Rivera-Colon A.G."/>
            <person name="Rayamajhi N."/>
            <person name="Minhas B.F."/>
            <person name="Madrigal G."/>
            <person name="Bilyk K.T."/>
            <person name="Yoon V."/>
            <person name="Hune M."/>
            <person name="Gregory S."/>
            <person name="Cheng C.H.C."/>
            <person name="Catchen J.M."/>
        </authorList>
    </citation>
    <scope>NUCLEOTIDE SEQUENCE [LARGE SCALE GENOMIC DNA]</scope>
    <source>
        <strain evidence="1">JMC-PN-2008</strain>
    </source>
</reference>
<keyword evidence="2" id="KW-1185">Reference proteome</keyword>
<dbReference type="Proteomes" id="UP001346869">
    <property type="component" value="Unassembled WGS sequence"/>
</dbReference>
<gene>
    <name evidence="1" type="ORF">PBY51_022810</name>
</gene>
<comment type="caution">
    <text evidence="1">The sequence shown here is derived from an EMBL/GenBank/DDBJ whole genome shotgun (WGS) entry which is preliminary data.</text>
</comment>
<sequence length="107" mass="12149">MDSRGKVDETDRAMLVGRYFLAPLPWPISFNQVTRQALPIAAKTPSPLDHGAPTRVPHYGALPGHVLAMSPEEAVERKSEMRMLLHRKPLIPFLLRSFRSLSRAFFR</sequence>
<evidence type="ECO:0000313" key="1">
    <source>
        <dbReference type="EMBL" id="KAK5861410.1"/>
    </source>
</evidence>
<name>A0AAN7XG06_ELEMC</name>
<organism evidence="1 2">
    <name type="scientific">Eleginops maclovinus</name>
    <name type="common">Patagonian blennie</name>
    <name type="synonym">Eleginus maclovinus</name>
    <dbReference type="NCBI Taxonomy" id="56733"/>
    <lineage>
        <taxon>Eukaryota</taxon>
        <taxon>Metazoa</taxon>
        <taxon>Chordata</taxon>
        <taxon>Craniata</taxon>
        <taxon>Vertebrata</taxon>
        <taxon>Euteleostomi</taxon>
        <taxon>Actinopterygii</taxon>
        <taxon>Neopterygii</taxon>
        <taxon>Teleostei</taxon>
        <taxon>Neoteleostei</taxon>
        <taxon>Acanthomorphata</taxon>
        <taxon>Eupercaria</taxon>
        <taxon>Perciformes</taxon>
        <taxon>Notothenioidei</taxon>
        <taxon>Eleginopidae</taxon>
        <taxon>Eleginops</taxon>
    </lineage>
</organism>
<evidence type="ECO:0000313" key="2">
    <source>
        <dbReference type="Proteomes" id="UP001346869"/>
    </source>
</evidence>
<proteinExistence type="predicted"/>